<evidence type="ECO:0000313" key="1">
    <source>
        <dbReference type="EMBL" id="MBZ5713579.1"/>
    </source>
</evidence>
<reference evidence="1" key="1">
    <citation type="submission" date="2021-08" db="EMBL/GenBank/DDBJ databases">
        <authorList>
            <person name="Stevens D.C."/>
        </authorList>
    </citation>
    <scope>NUCLEOTIDE SEQUENCE</scope>
    <source>
        <strain evidence="1">DSM 53165</strain>
    </source>
</reference>
<dbReference type="PANTHER" id="PTHR42708">
    <property type="entry name" value="ATP/GTP-BINDING PROTEIN-RELATED"/>
    <property type="match status" value="1"/>
</dbReference>
<dbReference type="RefSeq" id="WP_224195317.1">
    <property type="nucleotide sequence ID" value="NZ_JAIRAU010000043.1"/>
</dbReference>
<protein>
    <submittedName>
        <fullName evidence="1">Gliding-motility protein MglA</fullName>
    </submittedName>
</protein>
<sequence>MPFINYAAKEINLKLVYYGPGLSGKTANAQWIHGKTEEARRGPLLRLNTDSERTLFFDFMPLTLGTIGGFRVRVHLYTVPGQVMYAATRKLVMRSADGVVFVADSQEVRMDANCESLENLHHDVAENALDLGDAYVMQYNKRDTPGALPLAELRSALNPDGWPEFPAVARDGEGVFDTLRAVTRRVTERLRAPQAASRSR</sequence>
<comment type="caution">
    <text evidence="1">The sequence shown here is derived from an EMBL/GenBank/DDBJ whole genome shotgun (WGS) entry which is preliminary data.</text>
</comment>
<dbReference type="Gene3D" id="3.40.50.300">
    <property type="entry name" value="P-loop containing nucleotide triphosphate hydrolases"/>
    <property type="match status" value="1"/>
</dbReference>
<name>A0ABS7TZ64_9BACT</name>
<dbReference type="EMBL" id="JAIRAU010000043">
    <property type="protein sequence ID" value="MBZ5713579.1"/>
    <property type="molecule type" value="Genomic_DNA"/>
</dbReference>
<dbReference type="Proteomes" id="UP001139031">
    <property type="component" value="Unassembled WGS sequence"/>
</dbReference>
<evidence type="ECO:0000313" key="2">
    <source>
        <dbReference type="Proteomes" id="UP001139031"/>
    </source>
</evidence>
<dbReference type="InterPro" id="IPR027417">
    <property type="entry name" value="P-loop_NTPase"/>
</dbReference>
<gene>
    <name evidence="1" type="ORF">K7C98_30465</name>
</gene>
<dbReference type="InterPro" id="IPR052705">
    <property type="entry name" value="Gliding_Motility_GTPase"/>
</dbReference>
<dbReference type="SUPFAM" id="SSF52540">
    <property type="entry name" value="P-loop containing nucleoside triphosphate hydrolases"/>
    <property type="match status" value="1"/>
</dbReference>
<proteinExistence type="predicted"/>
<organism evidence="1 2">
    <name type="scientific">Nannocystis pusilla</name>
    <dbReference type="NCBI Taxonomy" id="889268"/>
    <lineage>
        <taxon>Bacteria</taxon>
        <taxon>Pseudomonadati</taxon>
        <taxon>Myxococcota</taxon>
        <taxon>Polyangia</taxon>
        <taxon>Nannocystales</taxon>
        <taxon>Nannocystaceae</taxon>
        <taxon>Nannocystis</taxon>
    </lineage>
</organism>
<keyword evidence="2" id="KW-1185">Reference proteome</keyword>
<dbReference type="PANTHER" id="PTHR42708:SF1">
    <property type="entry name" value="GLIDING MOTILITY PROTEIN MGLA"/>
    <property type="match status" value="1"/>
</dbReference>
<accession>A0ABS7TZ64</accession>